<dbReference type="EMBL" id="LAZR01007339">
    <property type="protein sequence ID" value="KKM85890.1"/>
    <property type="molecule type" value="Genomic_DNA"/>
</dbReference>
<sequence length="112" mass="12232">MITQGKWEAIETPFGFCISAGPACTAIAERYFDREPTATELNELHDNARLMAEAGTVYNVTGFTPRRLTEDRTGLLKTCKMALRAMNAQHTPSIISSAIIKIEQAIAKSEGA</sequence>
<comment type="caution">
    <text evidence="1">The sequence shown here is derived from an EMBL/GenBank/DDBJ whole genome shotgun (WGS) entry which is preliminary data.</text>
</comment>
<reference evidence="1" key="1">
    <citation type="journal article" date="2015" name="Nature">
        <title>Complex archaea that bridge the gap between prokaryotes and eukaryotes.</title>
        <authorList>
            <person name="Spang A."/>
            <person name="Saw J.H."/>
            <person name="Jorgensen S.L."/>
            <person name="Zaremba-Niedzwiedzka K."/>
            <person name="Martijn J."/>
            <person name="Lind A.E."/>
            <person name="van Eijk R."/>
            <person name="Schleper C."/>
            <person name="Guy L."/>
            <person name="Ettema T.J."/>
        </authorList>
    </citation>
    <scope>NUCLEOTIDE SEQUENCE</scope>
</reference>
<accession>A0A0F9NAX1</accession>
<proteinExistence type="predicted"/>
<dbReference type="AlphaFoldDB" id="A0A0F9NAX1"/>
<name>A0A0F9NAX1_9ZZZZ</name>
<gene>
    <name evidence="1" type="ORF">LCGC14_1284570</name>
</gene>
<organism evidence="1">
    <name type="scientific">marine sediment metagenome</name>
    <dbReference type="NCBI Taxonomy" id="412755"/>
    <lineage>
        <taxon>unclassified sequences</taxon>
        <taxon>metagenomes</taxon>
        <taxon>ecological metagenomes</taxon>
    </lineage>
</organism>
<protein>
    <submittedName>
        <fullName evidence="1">Uncharacterized protein</fullName>
    </submittedName>
</protein>
<evidence type="ECO:0000313" key="1">
    <source>
        <dbReference type="EMBL" id="KKM85890.1"/>
    </source>
</evidence>